<evidence type="ECO:0000313" key="2">
    <source>
        <dbReference type="EMBL" id="TMW63744.1"/>
    </source>
</evidence>
<dbReference type="AlphaFoldDB" id="A0A8K1CHM3"/>
<proteinExistence type="predicted"/>
<name>A0A8K1CHM3_PYTOL</name>
<dbReference type="Proteomes" id="UP000794436">
    <property type="component" value="Unassembled WGS sequence"/>
</dbReference>
<protein>
    <submittedName>
        <fullName evidence="2">Uncharacterized protein</fullName>
    </submittedName>
</protein>
<sequence length="112" mass="12691">MSTEAVADDVHREKYAQLEELFRTTQQDCSELSDRHATVVQQLDRIRRENDYLLDQLSQYNASDFESDQSDFEGEDLLEKLTPAAPHGKAKVARKRVTTPKASPISKKPKGA</sequence>
<dbReference type="EMBL" id="SPLM01000072">
    <property type="protein sequence ID" value="TMW63744.1"/>
    <property type="molecule type" value="Genomic_DNA"/>
</dbReference>
<organism evidence="2 3">
    <name type="scientific">Pythium oligandrum</name>
    <name type="common">Mycoparasitic fungus</name>
    <dbReference type="NCBI Taxonomy" id="41045"/>
    <lineage>
        <taxon>Eukaryota</taxon>
        <taxon>Sar</taxon>
        <taxon>Stramenopiles</taxon>
        <taxon>Oomycota</taxon>
        <taxon>Peronosporomycetes</taxon>
        <taxon>Pythiales</taxon>
        <taxon>Pythiaceae</taxon>
        <taxon>Pythium</taxon>
    </lineage>
</organism>
<accession>A0A8K1CHM3</accession>
<feature type="compositionally biased region" description="Basic residues" evidence="1">
    <location>
        <begin position="88"/>
        <end position="98"/>
    </location>
</feature>
<gene>
    <name evidence="2" type="ORF">Poli38472_002685</name>
</gene>
<reference evidence="2" key="1">
    <citation type="submission" date="2019-03" db="EMBL/GenBank/DDBJ databases">
        <title>Long read genome sequence of the mycoparasitic Pythium oligandrum ATCC 38472 isolated from sugarbeet rhizosphere.</title>
        <authorList>
            <person name="Gaulin E."/>
        </authorList>
    </citation>
    <scope>NUCLEOTIDE SEQUENCE</scope>
    <source>
        <strain evidence="2">ATCC 38472_TT</strain>
    </source>
</reference>
<feature type="region of interest" description="Disordered" evidence="1">
    <location>
        <begin position="83"/>
        <end position="112"/>
    </location>
</feature>
<keyword evidence="3" id="KW-1185">Reference proteome</keyword>
<evidence type="ECO:0000313" key="3">
    <source>
        <dbReference type="Proteomes" id="UP000794436"/>
    </source>
</evidence>
<comment type="caution">
    <text evidence="2">The sequence shown here is derived from an EMBL/GenBank/DDBJ whole genome shotgun (WGS) entry which is preliminary data.</text>
</comment>
<dbReference type="OrthoDB" id="181500at2759"/>
<evidence type="ECO:0000256" key="1">
    <source>
        <dbReference type="SAM" id="MobiDB-lite"/>
    </source>
</evidence>